<dbReference type="CDD" id="cd11386">
    <property type="entry name" value="MCP_signal"/>
    <property type="match status" value="1"/>
</dbReference>
<dbReference type="PROSITE" id="PS50885">
    <property type="entry name" value="HAMP"/>
    <property type="match status" value="1"/>
</dbReference>
<protein>
    <submittedName>
        <fullName evidence="13">Methyl-accepting chemotaxis protein</fullName>
    </submittedName>
</protein>
<dbReference type="EMBL" id="FNOW01000047">
    <property type="protein sequence ID" value="SDY30597.1"/>
    <property type="molecule type" value="Genomic_DNA"/>
</dbReference>
<dbReference type="PANTHER" id="PTHR32089:SF119">
    <property type="entry name" value="METHYL-ACCEPTING CHEMOTAXIS PROTEIN CTPL"/>
    <property type="match status" value="1"/>
</dbReference>
<dbReference type="GO" id="GO:0005886">
    <property type="term" value="C:plasma membrane"/>
    <property type="evidence" value="ECO:0007669"/>
    <property type="project" value="UniProtKB-SubCell"/>
</dbReference>
<dbReference type="OrthoDB" id="9781845at2"/>
<feature type="domain" description="Methyl-accepting transducer" evidence="10">
    <location>
        <begin position="420"/>
        <end position="656"/>
    </location>
</feature>
<dbReference type="InterPro" id="IPR003660">
    <property type="entry name" value="HAMP_dom"/>
</dbReference>
<sequence>MNLHSLRFKIAAGSALSLILLGTAITLYAVYALNSQVTQQRQLSRVHFEQLLLDGAETRAKGIEASLVPALQSARVLAQELATFPGLRLTTTGGVSAVRTVAERMLLGVLHGQPDFLGVYTAWEPNAFDGRDADFVNQPGSDASGRFIPYFSRAADGTLALEPLLDYETPGAGDYYLLPKSSRAEQVLNPYTYSVQGKDLLITSLVVPIIIDGRFQGIAGVDLALDHLQQQIDTIAQGVHGGRAGITLVAHNGTIVASSGRPQLVGKPLSALHEDWEADLKTLQAARPHIEEDEGHLMAVAPVQFGGKSAPWAIQLTLPMEHIMDQADQAVYKSSQAIWAMIGVTLLCIGVGVVFMLFIAGIMVRPIERLKLALSDIADGDGDLTRNLNAAGRDELAALAQIFNRFQDKLRDLIRQLAQGGEQVASSANQLTAASMRTAELVQRQQSETDQVATAMNEMTATVAEVALHANQAAEATREADQQTEMGRAAVTRAVEAMHRLSDQMQAATTAMARVSEDTNAISAILNVIGEIAGQTNLLALNAAIEAARAGEQGRGFAVVADEVRTLAGRTQNSTHEIQAMIERLQSGTRGAVDVMEAGRTKSQDGLDAVAEAADAIETTARSVASIKDMSIQIASAAEEQSAVAGEIDRNLATIVQLVDQVATNALESRQAAQRLEALASEQNVRVGRFKV</sequence>
<reference evidence="14" key="1">
    <citation type="submission" date="2016-10" db="EMBL/GenBank/DDBJ databases">
        <authorList>
            <person name="Varghese N."/>
            <person name="Submissions S."/>
        </authorList>
    </citation>
    <scope>NUCLEOTIDE SEQUENCE [LARGE SCALE GENOMIC DNA]</scope>
    <source>
        <strain evidence="14">DSM 173</strain>
    </source>
</reference>
<dbReference type="Gene3D" id="3.30.450.20">
    <property type="entry name" value="PAS domain"/>
    <property type="match status" value="2"/>
</dbReference>
<dbReference type="STRING" id="61595.SAMN05421644_14712"/>
<keyword evidence="5 9" id="KW-0472">Membrane</keyword>
<keyword evidence="4 9" id="KW-1133">Transmembrane helix</keyword>
<dbReference type="InterPro" id="IPR000727">
    <property type="entry name" value="T_SNARE_dom"/>
</dbReference>
<evidence type="ECO:0000259" key="11">
    <source>
        <dbReference type="PROSITE" id="PS50192"/>
    </source>
</evidence>
<dbReference type="Proteomes" id="UP000198672">
    <property type="component" value="Unassembled WGS sequence"/>
</dbReference>
<dbReference type="RefSeq" id="WP_091334965.1">
    <property type="nucleotide sequence ID" value="NZ_FNOW01000047.1"/>
</dbReference>
<dbReference type="FunFam" id="1.10.287.950:FF:000001">
    <property type="entry name" value="Methyl-accepting chemotaxis sensory transducer"/>
    <property type="match status" value="1"/>
</dbReference>
<proteinExistence type="inferred from homology"/>
<comment type="similarity">
    <text evidence="7">Belongs to the methyl-accepting chemotaxis (MCP) protein family.</text>
</comment>
<dbReference type="GO" id="GO:0006935">
    <property type="term" value="P:chemotaxis"/>
    <property type="evidence" value="ECO:0007669"/>
    <property type="project" value="InterPro"/>
</dbReference>
<dbReference type="GO" id="GO:0007165">
    <property type="term" value="P:signal transduction"/>
    <property type="evidence" value="ECO:0007669"/>
    <property type="project" value="UniProtKB-KW"/>
</dbReference>
<organism evidence="13 14">
    <name type="scientific">Allochromatium warmingii</name>
    <name type="common">Chromatium warmingii</name>
    <dbReference type="NCBI Taxonomy" id="61595"/>
    <lineage>
        <taxon>Bacteria</taxon>
        <taxon>Pseudomonadati</taxon>
        <taxon>Pseudomonadota</taxon>
        <taxon>Gammaproteobacteria</taxon>
        <taxon>Chromatiales</taxon>
        <taxon>Chromatiaceae</taxon>
        <taxon>Allochromatium</taxon>
    </lineage>
</organism>
<accession>A0A1H3ISR1</accession>
<dbReference type="AlphaFoldDB" id="A0A1H3ISR1"/>
<evidence type="ECO:0000256" key="7">
    <source>
        <dbReference type="ARBA" id="ARBA00029447"/>
    </source>
</evidence>
<evidence type="ECO:0000256" key="3">
    <source>
        <dbReference type="ARBA" id="ARBA00022692"/>
    </source>
</evidence>
<dbReference type="SMART" id="SM00304">
    <property type="entry name" value="HAMP"/>
    <property type="match status" value="1"/>
</dbReference>
<keyword evidence="2" id="KW-0997">Cell inner membrane</keyword>
<dbReference type="InterPro" id="IPR004089">
    <property type="entry name" value="MCPsignal_dom"/>
</dbReference>
<name>A0A1H3ISR1_ALLWA</name>
<evidence type="ECO:0000256" key="4">
    <source>
        <dbReference type="ARBA" id="ARBA00022989"/>
    </source>
</evidence>
<feature type="domain" description="HAMP" evidence="12">
    <location>
        <begin position="361"/>
        <end position="415"/>
    </location>
</feature>
<keyword evidence="3 9" id="KW-0812">Transmembrane</keyword>
<dbReference type="Gene3D" id="1.10.287.950">
    <property type="entry name" value="Methyl-accepting chemotaxis protein"/>
    <property type="match status" value="1"/>
</dbReference>
<keyword evidence="6 8" id="KW-0807">Transducer</keyword>
<dbReference type="PROSITE" id="PS50192">
    <property type="entry name" value="T_SNARE"/>
    <property type="match status" value="1"/>
</dbReference>
<dbReference type="InterPro" id="IPR004090">
    <property type="entry name" value="Chemotax_Me-accpt_rcpt"/>
</dbReference>
<dbReference type="GO" id="GO:0004888">
    <property type="term" value="F:transmembrane signaling receptor activity"/>
    <property type="evidence" value="ECO:0007669"/>
    <property type="project" value="InterPro"/>
</dbReference>
<feature type="transmembrane region" description="Helical" evidence="9">
    <location>
        <begin position="338"/>
        <end position="364"/>
    </location>
</feature>
<evidence type="ECO:0000313" key="13">
    <source>
        <dbReference type="EMBL" id="SDY30597.1"/>
    </source>
</evidence>
<dbReference type="PANTHER" id="PTHR32089">
    <property type="entry name" value="METHYL-ACCEPTING CHEMOTAXIS PROTEIN MCPB"/>
    <property type="match status" value="1"/>
</dbReference>
<evidence type="ECO:0000259" key="10">
    <source>
        <dbReference type="PROSITE" id="PS50111"/>
    </source>
</evidence>
<evidence type="ECO:0000256" key="6">
    <source>
        <dbReference type="ARBA" id="ARBA00023224"/>
    </source>
</evidence>
<dbReference type="Pfam" id="PF22673">
    <property type="entry name" value="MCP-like_PDC_1"/>
    <property type="match status" value="1"/>
</dbReference>
<keyword evidence="14" id="KW-1185">Reference proteome</keyword>
<gene>
    <name evidence="13" type="ORF">SAMN05421644_14712</name>
</gene>
<evidence type="ECO:0000256" key="5">
    <source>
        <dbReference type="ARBA" id="ARBA00023136"/>
    </source>
</evidence>
<evidence type="ECO:0000259" key="12">
    <source>
        <dbReference type="PROSITE" id="PS50885"/>
    </source>
</evidence>
<evidence type="ECO:0000256" key="1">
    <source>
        <dbReference type="ARBA" id="ARBA00004429"/>
    </source>
</evidence>
<evidence type="ECO:0000256" key="8">
    <source>
        <dbReference type="PROSITE-ProRule" id="PRU00284"/>
    </source>
</evidence>
<dbReference type="Pfam" id="PF00015">
    <property type="entry name" value="MCPsignal"/>
    <property type="match status" value="1"/>
</dbReference>
<feature type="domain" description="T-SNARE coiled-coil homology" evidence="11">
    <location>
        <begin position="607"/>
        <end position="669"/>
    </location>
</feature>
<dbReference type="PRINTS" id="PR00260">
    <property type="entry name" value="CHEMTRNSDUCR"/>
</dbReference>
<evidence type="ECO:0000256" key="2">
    <source>
        <dbReference type="ARBA" id="ARBA00022519"/>
    </source>
</evidence>
<dbReference type="SUPFAM" id="SSF58104">
    <property type="entry name" value="Methyl-accepting chemotaxis protein (MCP) signaling domain"/>
    <property type="match status" value="1"/>
</dbReference>
<dbReference type="PROSITE" id="PS50111">
    <property type="entry name" value="CHEMOTAXIS_TRANSDUC_2"/>
    <property type="match status" value="1"/>
</dbReference>
<dbReference type="CDD" id="cd12913">
    <property type="entry name" value="PDC1_MCP_like"/>
    <property type="match status" value="1"/>
</dbReference>
<evidence type="ECO:0000256" key="9">
    <source>
        <dbReference type="SAM" id="Phobius"/>
    </source>
</evidence>
<dbReference type="CDD" id="cd06225">
    <property type="entry name" value="HAMP"/>
    <property type="match status" value="1"/>
</dbReference>
<dbReference type="SMART" id="SM00283">
    <property type="entry name" value="MA"/>
    <property type="match status" value="1"/>
</dbReference>
<evidence type="ECO:0000313" key="14">
    <source>
        <dbReference type="Proteomes" id="UP000198672"/>
    </source>
</evidence>
<keyword evidence="2" id="KW-1003">Cell membrane</keyword>
<dbReference type="Pfam" id="PF00672">
    <property type="entry name" value="HAMP"/>
    <property type="match status" value="1"/>
</dbReference>
<comment type="subcellular location">
    <subcellularLocation>
        <location evidence="1">Cell inner membrane</location>
        <topology evidence="1">Multi-pass membrane protein</topology>
    </subcellularLocation>
</comment>